<evidence type="ECO:0000256" key="6">
    <source>
        <dbReference type="ARBA" id="ARBA00023077"/>
    </source>
</evidence>
<dbReference type="GO" id="GO:0009279">
    <property type="term" value="C:cell outer membrane"/>
    <property type="evidence" value="ECO:0007669"/>
    <property type="project" value="UniProtKB-SubCell"/>
</dbReference>
<evidence type="ECO:0000313" key="14">
    <source>
        <dbReference type="EMBL" id="RVU00878.1"/>
    </source>
</evidence>
<comment type="caution">
    <text evidence="14">The sequence shown here is derived from an EMBL/GenBank/DDBJ whole genome shotgun (WGS) entry which is preliminary data.</text>
</comment>
<keyword evidence="2 10" id="KW-0813">Transport</keyword>
<proteinExistence type="inferred from homology"/>
<dbReference type="OrthoDB" id="9762903at2"/>
<dbReference type="Gene3D" id="2.170.130.10">
    <property type="entry name" value="TonB-dependent receptor, plug domain"/>
    <property type="match status" value="1"/>
</dbReference>
<feature type="domain" description="TonB-dependent receptor plug" evidence="13">
    <location>
        <begin position="73"/>
        <end position="161"/>
    </location>
</feature>
<accession>A0A3S2VMM7</accession>
<keyword evidence="3 10" id="KW-1134">Transmembrane beta strand</keyword>
<comment type="subcellular location">
    <subcellularLocation>
        <location evidence="1 10">Cell outer membrane</location>
        <topology evidence="1 10">Multi-pass membrane protein</topology>
    </subcellularLocation>
</comment>
<sequence length="691" mass="77775">MNGILFLYSSISISSAIATAFKMRKTVLQYCLSLRRLLKGIPMLLLSVNVYGQTDTVKRLNEVNINSTTAPQLQVATPAQVISASQFLQYNAFNVADAIRNFAGVNVRDYGGIGGLKTVSVRGLGANHTIVLYDNVQLNDAQNGQIDLSKLNLFNVSEVSLFIPQPADLCIPARSYSAGSVLSIKTIQPKLNTDKPFKIIVGVKGGSFGLINPYLQWQQRLSNQWSFIVNGYVQEANGRYKYKYEKDASDTLAIRRNGDVSTHQVDGGLFWTKSESNKLSIRFNYYNSERGLPGTIAYNQFSQQRLYNEDYFLQAGYQYAKNAFSLLINSKASQNYVHYTDPDYPQAGGLNNSYRQREFYQSAAAAWDLTGKWKVGYSADVAITSLNSDISNYAFPTRLTLLNALATTFNTGKWLFKGNLLDTYINDNTTTGQAVASAHKLTPTVIVTFSPFNNDNFVLRAFYKDIFRNPNFSEQYYYAVSLRNIKPEKVKQYNAGAIYNMAFNGSAIDYVKLSADAYYNRVDDKIIFLPNIDPSKTTVTNIGNVEIKGVDVSLKSLSTINNYFRISASANYTYQKALDVTNPSQSTYHDQIPYTPVHVASFNAGGEYKNWALYYNYMLSSSRYSNRNNEPLYYLSGYSISDLSGRYNFNLAKMPAFIAAECNNIFNKNYEVVSSYYMPGRFYRLTFQITI</sequence>
<dbReference type="Gene3D" id="2.40.170.20">
    <property type="entry name" value="TonB-dependent receptor, beta-barrel domain"/>
    <property type="match status" value="1"/>
</dbReference>
<dbReference type="InterPro" id="IPR036942">
    <property type="entry name" value="Beta-barrel_TonB_sf"/>
</dbReference>
<keyword evidence="7 10" id="KW-0472">Membrane</keyword>
<dbReference type="Proteomes" id="UP000282759">
    <property type="component" value="Unassembled WGS sequence"/>
</dbReference>
<keyword evidence="15" id="KW-1185">Reference proteome</keyword>
<evidence type="ECO:0000256" key="2">
    <source>
        <dbReference type="ARBA" id="ARBA00022448"/>
    </source>
</evidence>
<dbReference type="InterPro" id="IPR039426">
    <property type="entry name" value="TonB-dep_rcpt-like"/>
</dbReference>
<evidence type="ECO:0000259" key="13">
    <source>
        <dbReference type="Pfam" id="PF07715"/>
    </source>
</evidence>
<keyword evidence="6 11" id="KW-0798">TonB box</keyword>
<dbReference type="Pfam" id="PF00593">
    <property type="entry name" value="TonB_dep_Rec_b-barrel"/>
    <property type="match status" value="1"/>
</dbReference>
<keyword evidence="4 10" id="KW-0812">Transmembrane</keyword>
<dbReference type="GO" id="GO:0044718">
    <property type="term" value="P:siderophore transmembrane transport"/>
    <property type="evidence" value="ECO:0007669"/>
    <property type="project" value="TreeGrafter"/>
</dbReference>
<evidence type="ECO:0000256" key="9">
    <source>
        <dbReference type="ARBA" id="ARBA00023237"/>
    </source>
</evidence>
<keyword evidence="5" id="KW-0732">Signal</keyword>
<comment type="similarity">
    <text evidence="10 11">Belongs to the TonB-dependent receptor family.</text>
</comment>
<evidence type="ECO:0000256" key="10">
    <source>
        <dbReference type="PROSITE-ProRule" id="PRU01360"/>
    </source>
</evidence>
<keyword evidence="9 10" id="KW-0998">Cell outer membrane</keyword>
<evidence type="ECO:0000256" key="8">
    <source>
        <dbReference type="ARBA" id="ARBA00023170"/>
    </source>
</evidence>
<evidence type="ECO:0000256" key="4">
    <source>
        <dbReference type="ARBA" id="ARBA00022692"/>
    </source>
</evidence>
<dbReference type="PANTHER" id="PTHR30069:SF29">
    <property type="entry name" value="HEMOGLOBIN AND HEMOGLOBIN-HAPTOGLOBIN-BINDING PROTEIN 1-RELATED"/>
    <property type="match status" value="1"/>
</dbReference>
<evidence type="ECO:0000256" key="5">
    <source>
        <dbReference type="ARBA" id="ARBA00022729"/>
    </source>
</evidence>
<reference evidence="14 15" key="1">
    <citation type="submission" date="2019-01" db="EMBL/GenBank/DDBJ databases">
        <authorList>
            <person name="Chen W.-M."/>
        </authorList>
    </citation>
    <scope>NUCLEOTIDE SEQUENCE [LARGE SCALE GENOMIC DNA]</scope>
    <source>
        <strain evidence="14 15">YBJ-36</strain>
    </source>
</reference>
<dbReference type="EMBL" id="SACK01000003">
    <property type="protein sequence ID" value="RVU00878.1"/>
    <property type="molecule type" value="Genomic_DNA"/>
</dbReference>
<gene>
    <name evidence="14" type="ORF">EOD41_09585</name>
</gene>
<keyword evidence="8 14" id="KW-0675">Receptor</keyword>
<dbReference type="InterPro" id="IPR012910">
    <property type="entry name" value="Plug_dom"/>
</dbReference>
<protein>
    <submittedName>
        <fullName evidence="14">TonB-dependent receptor</fullName>
    </submittedName>
</protein>
<dbReference type="PROSITE" id="PS52016">
    <property type="entry name" value="TONB_DEPENDENT_REC_3"/>
    <property type="match status" value="1"/>
</dbReference>
<evidence type="ECO:0000256" key="1">
    <source>
        <dbReference type="ARBA" id="ARBA00004571"/>
    </source>
</evidence>
<organism evidence="14 15">
    <name type="scientific">Mucilaginibacter limnophilus</name>
    <dbReference type="NCBI Taxonomy" id="1932778"/>
    <lineage>
        <taxon>Bacteria</taxon>
        <taxon>Pseudomonadati</taxon>
        <taxon>Bacteroidota</taxon>
        <taxon>Sphingobacteriia</taxon>
        <taxon>Sphingobacteriales</taxon>
        <taxon>Sphingobacteriaceae</taxon>
        <taxon>Mucilaginibacter</taxon>
    </lineage>
</organism>
<feature type="domain" description="TonB-dependent receptor-like beta-barrel" evidence="12">
    <location>
        <begin position="262"/>
        <end position="664"/>
    </location>
</feature>
<evidence type="ECO:0000256" key="3">
    <source>
        <dbReference type="ARBA" id="ARBA00022452"/>
    </source>
</evidence>
<dbReference type="AlphaFoldDB" id="A0A3S2VMM7"/>
<name>A0A3S2VMM7_9SPHI</name>
<dbReference type="InterPro" id="IPR000531">
    <property type="entry name" value="Beta-barrel_TonB"/>
</dbReference>
<dbReference type="Pfam" id="PF07715">
    <property type="entry name" value="Plug"/>
    <property type="match status" value="1"/>
</dbReference>
<evidence type="ECO:0000256" key="7">
    <source>
        <dbReference type="ARBA" id="ARBA00023136"/>
    </source>
</evidence>
<evidence type="ECO:0000256" key="11">
    <source>
        <dbReference type="RuleBase" id="RU003357"/>
    </source>
</evidence>
<dbReference type="GO" id="GO:0015344">
    <property type="term" value="F:siderophore uptake transmembrane transporter activity"/>
    <property type="evidence" value="ECO:0007669"/>
    <property type="project" value="TreeGrafter"/>
</dbReference>
<dbReference type="SUPFAM" id="SSF56935">
    <property type="entry name" value="Porins"/>
    <property type="match status" value="1"/>
</dbReference>
<dbReference type="InterPro" id="IPR037066">
    <property type="entry name" value="Plug_dom_sf"/>
</dbReference>
<evidence type="ECO:0000313" key="15">
    <source>
        <dbReference type="Proteomes" id="UP000282759"/>
    </source>
</evidence>
<evidence type="ECO:0000259" key="12">
    <source>
        <dbReference type="Pfam" id="PF00593"/>
    </source>
</evidence>
<dbReference type="PANTHER" id="PTHR30069">
    <property type="entry name" value="TONB-DEPENDENT OUTER MEMBRANE RECEPTOR"/>
    <property type="match status" value="1"/>
</dbReference>